<dbReference type="Gene3D" id="3.40.1830.10">
    <property type="entry name" value="Thermophilic metalloprotease (M29)"/>
    <property type="match status" value="1"/>
</dbReference>
<evidence type="ECO:0000256" key="5">
    <source>
        <dbReference type="ARBA" id="ARBA00022438"/>
    </source>
</evidence>
<dbReference type="GO" id="GO:0046872">
    <property type="term" value="F:metal ion binding"/>
    <property type="evidence" value="ECO:0007669"/>
    <property type="project" value="UniProtKB-KW"/>
</dbReference>
<dbReference type="GO" id="GO:0006508">
    <property type="term" value="P:proteolysis"/>
    <property type="evidence" value="ECO:0007669"/>
    <property type="project" value="UniProtKB-KW"/>
</dbReference>
<dbReference type="InterPro" id="IPR035097">
    <property type="entry name" value="M29_N-terminal"/>
</dbReference>
<dbReference type="SUPFAM" id="SSF144052">
    <property type="entry name" value="Thermophilic metalloprotease-like"/>
    <property type="match status" value="1"/>
</dbReference>
<dbReference type="GO" id="GO:0004177">
    <property type="term" value="F:aminopeptidase activity"/>
    <property type="evidence" value="ECO:0007669"/>
    <property type="project" value="UniProtKB-KW"/>
</dbReference>
<comment type="similarity">
    <text evidence="4">Belongs to the peptidase M29 family.</text>
</comment>
<dbReference type="PANTHER" id="PTHR34448:SF1">
    <property type="entry name" value="BLL6088 PROTEIN"/>
    <property type="match status" value="1"/>
</dbReference>
<evidence type="ECO:0000256" key="2">
    <source>
        <dbReference type="ARBA" id="ARBA00001946"/>
    </source>
</evidence>
<dbReference type="Pfam" id="PF02073">
    <property type="entry name" value="Peptidase_M29"/>
    <property type="match status" value="1"/>
</dbReference>
<comment type="caution">
    <text evidence="10">The sequence shown here is derived from an EMBL/GenBank/DDBJ whole genome shotgun (WGS) entry which is preliminary data.</text>
</comment>
<keyword evidence="6" id="KW-0645">Protease</keyword>
<keyword evidence="11" id="KW-1185">Reference proteome</keyword>
<comment type="cofactor">
    <cofactor evidence="2">
        <name>Mg(2+)</name>
        <dbReference type="ChEBI" id="CHEBI:18420"/>
    </cofactor>
</comment>
<evidence type="ECO:0000256" key="4">
    <source>
        <dbReference type="ARBA" id="ARBA00008236"/>
    </source>
</evidence>
<evidence type="ECO:0000313" key="10">
    <source>
        <dbReference type="EMBL" id="MPW26188.1"/>
    </source>
</evidence>
<dbReference type="Proteomes" id="UP000440004">
    <property type="component" value="Unassembled WGS sequence"/>
</dbReference>
<dbReference type="InterPro" id="IPR000787">
    <property type="entry name" value="Peptidase_M29"/>
</dbReference>
<keyword evidence="8" id="KW-0378">Hydrolase</keyword>
<evidence type="ECO:0000256" key="6">
    <source>
        <dbReference type="ARBA" id="ARBA00022670"/>
    </source>
</evidence>
<accession>A0A6A7K9M6</accession>
<evidence type="ECO:0000256" key="7">
    <source>
        <dbReference type="ARBA" id="ARBA00022723"/>
    </source>
</evidence>
<organism evidence="10 11">
    <name type="scientific">Alkalibaculum sporogenes</name>
    <dbReference type="NCBI Taxonomy" id="2655001"/>
    <lineage>
        <taxon>Bacteria</taxon>
        <taxon>Bacillati</taxon>
        <taxon>Bacillota</taxon>
        <taxon>Clostridia</taxon>
        <taxon>Eubacteriales</taxon>
        <taxon>Eubacteriaceae</taxon>
        <taxon>Alkalibaculum</taxon>
    </lineage>
</organism>
<dbReference type="GO" id="GO:0008237">
    <property type="term" value="F:metallopeptidase activity"/>
    <property type="evidence" value="ECO:0007669"/>
    <property type="project" value="UniProtKB-KW"/>
</dbReference>
<sequence length="369" mass="41693">MDSRIKTLASNLVNYSCEVKKGERVLIALSGESAKPLVRQIVKEVYKVGAYPFVDISDSSINREILMDCDEEQLKVMLDYGLNQMKHMDAFISIRASENTSEMSDVPTDKIVLNGKVLRPITDYRVNKTKWVVLRYPNNAMAQLATTSLEAFEDFYFNVCNLDYEKMSKAMNSLVDLMNKTDKVRILGQDTDLTFSIKDIPAIKCDGKMNIPDGEVYTAPVKDSINGVLSYNTLSEYQGFTYQDVKFEFKNGKIINATSNNSERLNKVLDTDDGARYIGEFAIGVNPYILNPMKDTLFDEKIMGSFHFTPGMSYEDAFNGNVSSVHWDLVCIQTPEYGGGEIYFDDVLIRKDGKFVIPELESLNPENLI</sequence>
<dbReference type="PANTHER" id="PTHR34448">
    <property type="entry name" value="AMINOPEPTIDASE"/>
    <property type="match status" value="1"/>
</dbReference>
<comment type="cofactor">
    <cofactor evidence="3">
        <name>Zn(2+)</name>
        <dbReference type="ChEBI" id="CHEBI:29105"/>
    </cofactor>
</comment>
<name>A0A6A7K9M6_9FIRM</name>
<keyword evidence="9" id="KW-0482">Metalloprotease</keyword>
<evidence type="ECO:0000256" key="9">
    <source>
        <dbReference type="ARBA" id="ARBA00023049"/>
    </source>
</evidence>
<reference evidence="10 11" key="1">
    <citation type="submission" date="2019-10" db="EMBL/GenBank/DDBJ databases">
        <title>Alkalibaculum tamaniensis sp.nov., a new alkaliphilic acetogen, isolated on methoxylated aromatics from a mud volcano.</title>
        <authorList>
            <person name="Khomyakova M.A."/>
            <person name="Merkel A.Y."/>
            <person name="Bonch-Osmolovskaya E.A."/>
            <person name="Slobodkin A.I."/>
        </authorList>
    </citation>
    <scope>NUCLEOTIDE SEQUENCE [LARGE SCALE GENOMIC DNA]</scope>
    <source>
        <strain evidence="10 11">M08DMB</strain>
    </source>
</reference>
<comment type="cofactor">
    <cofactor evidence="1">
        <name>Co(2+)</name>
        <dbReference type="ChEBI" id="CHEBI:48828"/>
    </cofactor>
</comment>
<dbReference type="RefSeq" id="WP_152804453.1">
    <property type="nucleotide sequence ID" value="NZ_WHNX01000015.1"/>
</dbReference>
<evidence type="ECO:0000256" key="1">
    <source>
        <dbReference type="ARBA" id="ARBA00001941"/>
    </source>
</evidence>
<dbReference type="EMBL" id="WHNX01000015">
    <property type="protein sequence ID" value="MPW26188.1"/>
    <property type="molecule type" value="Genomic_DNA"/>
</dbReference>
<dbReference type="InterPro" id="IPR052170">
    <property type="entry name" value="M29_Exopeptidase"/>
</dbReference>
<keyword evidence="7" id="KW-0479">Metal-binding</keyword>
<proteinExistence type="inferred from homology"/>
<keyword evidence="5 10" id="KW-0031">Aminopeptidase</keyword>
<protein>
    <submittedName>
        <fullName evidence="10">Aminopeptidase</fullName>
    </submittedName>
</protein>
<dbReference type="AlphaFoldDB" id="A0A6A7K9M6"/>
<evidence type="ECO:0000256" key="8">
    <source>
        <dbReference type="ARBA" id="ARBA00022801"/>
    </source>
</evidence>
<evidence type="ECO:0000256" key="3">
    <source>
        <dbReference type="ARBA" id="ARBA00001947"/>
    </source>
</evidence>
<evidence type="ECO:0000313" key="11">
    <source>
        <dbReference type="Proteomes" id="UP000440004"/>
    </source>
</evidence>
<gene>
    <name evidence="10" type="ORF">GC105_10345</name>
</gene>